<dbReference type="RefSeq" id="WP_140928344.1">
    <property type="nucleotide sequence ID" value="NZ_VFSU01000025.1"/>
</dbReference>
<organism evidence="6 7">
    <name type="scientific">Sandaracinobacter neustonicus</name>
    <dbReference type="NCBI Taxonomy" id="1715348"/>
    <lineage>
        <taxon>Bacteria</taxon>
        <taxon>Pseudomonadati</taxon>
        <taxon>Pseudomonadota</taxon>
        <taxon>Alphaproteobacteria</taxon>
        <taxon>Sphingomonadales</taxon>
        <taxon>Sphingosinicellaceae</taxon>
        <taxon>Sandaracinobacter</taxon>
    </lineage>
</organism>
<evidence type="ECO:0000259" key="3">
    <source>
        <dbReference type="Pfam" id="PF25893"/>
    </source>
</evidence>
<dbReference type="Gene3D" id="2.40.420.20">
    <property type="match status" value="1"/>
</dbReference>
<feature type="domain" description="CzcB-like C-terminal circularly permuted SH3-like" evidence="5">
    <location>
        <begin position="317"/>
        <end position="377"/>
    </location>
</feature>
<dbReference type="Proteomes" id="UP000319897">
    <property type="component" value="Unassembled WGS sequence"/>
</dbReference>
<name>A0A501XJM1_9SPHN</name>
<evidence type="ECO:0000259" key="4">
    <source>
        <dbReference type="Pfam" id="PF25973"/>
    </source>
</evidence>
<dbReference type="FunFam" id="2.40.420.20:FF:000006">
    <property type="entry name" value="RND family efflux transporter MFP subunit"/>
    <property type="match status" value="1"/>
</dbReference>
<keyword evidence="7" id="KW-1185">Reference proteome</keyword>
<protein>
    <submittedName>
        <fullName evidence="6">Efflux RND transporter periplasmic adaptor subunit</fullName>
    </submittedName>
</protein>
<dbReference type="GO" id="GO:0016020">
    <property type="term" value="C:membrane"/>
    <property type="evidence" value="ECO:0007669"/>
    <property type="project" value="InterPro"/>
</dbReference>
<comment type="similarity">
    <text evidence="1">Belongs to the membrane fusion protein (MFP) (TC 8.A.1) family.</text>
</comment>
<dbReference type="InterPro" id="IPR058648">
    <property type="entry name" value="HH_CzcB-like"/>
</dbReference>
<dbReference type="PANTHER" id="PTHR30097:SF4">
    <property type="entry name" value="SLR6042 PROTEIN"/>
    <property type="match status" value="1"/>
</dbReference>
<gene>
    <name evidence="6" type="ORF">FJQ54_10360</name>
</gene>
<comment type="caution">
    <text evidence="6">The sequence shown here is derived from an EMBL/GenBank/DDBJ whole genome shotgun (WGS) entry which is preliminary data.</text>
</comment>
<dbReference type="GO" id="GO:0022857">
    <property type="term" value="F:transmembrane transporter activity"/>
    <property type="evidence" value="ECO:0007669"/>
    <property type="project" value="InterPro"/>
</dbReference>
<dbReference type="InterPro" id="IPR051909">
    <property type="entry name" value="MFP_Cation_Efflux"/>
</dbReference>
<dbReference type="OrthoDB" id="9774837at2"/>
<dbReference type="GO" id="GO:0060003">
    <property type="term" value="P:copper ion export"/>
    <property type="evidence" value="ECO:0007669"/>
    <property type="project" value="TreeGrafter"/>
</dbReference>
<feature type="domain" description="CzcB-like barrel-sandwich hybrid" evidence="4">
    <location>
        <begin position="95"/>
        <end position="233"/>
    </location>
</feature>
<sequence>MTLTRPQIAGAALALLLAGAGGYAIATFGQLPAQVAAPTEEHEEEAGGEHAGDALVLSPEVIRGAGIIVSRVQAGGLAAELLAPAVVTAPTSGQAVLTARAAGTVTRISAQLGDVVRPGQVLAVVESREAAQIAAERSSAAARASLAQQTLKRERTLFEQKVTARADYELAQSEAAVAEAEARRAMAAAGAAGVSADGRAVVVTSPIAGQITAVPATLGSFVQPETELFRIADPRRIQVEASVKGSDAGRIAAGDRAVLELADGRTIEARVRSVTSALDSETRAATAVLVPSGGNLRLGQTLRARIFPARTGNSTAIVVPEDAVQSLEGRSLVFVRTADGFKPVTVITGARSAGRIEVVSGLAPGASIATTNAFVLKADMAKGEGEDD</sequence>
<dbReference type="GO" id="GO:0030288">
    <property type="term" value="C:outer membrane-bounded periplasmic space"/>
    <property type="evidence" value="ECO:0007669"/>
    <property type="project" value="TreeGrafter"/>
</dbReference>
<dbReference type="Pfam" id="PF25975">
    <property type="entry name" value="CzcB_C"/>
    <property type="match status" value="1"/>
</dbReference>
<dbReference type="AlphaFoldDB" id="A0A501XJM1"/>
<evidence type="ECO:0000256" key="2">
    <source>
        <dbReference type="ARBA" id="ARBA00022448"/>
    </source>
</evidence>
<dbReference type="PANTHER" id="PTHR30097">
    <property type="entry name" value="CATION EFFLUX SYSTEM PROTEIN CUSB"/>
    <property type="match status" value="1"/>
</dbReference>
<dbReference type="InterPro" id="IPR058649">
    <property type="entry name" value="CzcB_C"/>
</dbReference>
<accession>A0A501XJM1</accession>
<dbReference type="Gene3D" id="1.10.287.470">
    <property type="entry name" value="Helix hairpin bin"/>
    <property type="match status" value="1"/>
</dbReference>
<evidence type="ECO:0000313" key="7">
    <source>
        <dbReference type="Proteomes" id="UP000319897"/>
    </source>
</evidence>
<keyword evidence="2" id="KW-0813">Transport</keyword>
<evidence type="ECO:0000313" key="6">
    <source>
        <dbReference type="EMBL" id="TPE60746.1"/>
    </source>
</evidence>
<feature type="domain" description="CzcB-like alpha-helical hairpin" evidence="3">
    <location>
        <begin position="134"/>
        <end position="185"/>
    </location>
</feature>
<dbReference type="Gene3D" id="2.40.30.170">
    <property type="match status" value="1"/>
</dbReference>
<dbReference type="GO" id="GO:0046914">
    <property type="term" value="F:transition metal ion binding"/>
    <property type="evidence" value="ECO:0007669"/>
    <property type="project" value="TreeGrafter"/>
</dbReference>
<dbReference type="Pfam" id="PF25973">
    <property type="entry name" value="BSH_CzcB"/>
    <property type="match status" value="1"/>
</dbReference>
<dbReference type="SUPFAM" id="SSF111369">
    <property type="entry name" value="HlyD-like secretion proteins"/>
    <property type="match status" value="1"/>
</dbReference>
<evidence type="ECO:0000259" key="5">
    <source>
        <dbReference type="Pfam" id="PF25975"/>
    </source>
</evidence>
<proteinExistence type="inferred from homology"/>
<evidence type="ECO:0000256" key="1">
    <source>
        <dbReference type="ARBA" id="ARBA00009477"/>
    </source>
</evidence>
<dbReference type="InterPro" id="IPR006143">
    <property type="entry name" value="RND_pump_MFP"/>
</dbReference>
<dbReference type="Pfam" id="PF25893">
    <property type="entry name" value="HH_CzcB"/>
    <property type="match status" value="1"/>
</dbReference>
<dbReference type="Gene3D" id="2.40.50.100">
    <property type="match status" value="1"/>
</dbReference>
<dbReference type="InterPro" id="IPR058647">
    <property type="entry name" value="BSH_CzcB-like"/>
</dbReference>
<dbReference type="NCBIfam" id="TIGR01730">
    <property type="entry name" value="RND_mfp"/>
    <property type="match status" value="1"/>
</dbReference>
<dbReference type="GO" id="GO:0015679">
    <property type="term" value="P:plasma membrane copper ion transport"/>
    <property type="evidence" value="ECO:0007669"/>
    <property type="project" value="TreeGrafter"/>
</dbReference>
<reference evidence="6 7" key="1">
    <citation type="submission" date="2019-06" db="EMBL/GenBank/DDBJ databases">
        <authorList>
            <person name="Lee I."/>
            <person name="Jang G.I."/>
            <person name="Hwang C.Y."/>
        </authorList>
    </citation>
    <scope>NUCLEOTIDE SEQUENCE [LARGE SCALE GENOMIC DNA]</scope>
    <source>
        <strain evidence="6 7">PAMC 28131</strain>
    </source>
</reference>
<dbReference type="EMBL" id="VFSU01000025">
    <property type="protein sequence ID" value="TPE60746.1"/>
    <property type="molecule type" value="Genomic_DNA"/>
</dbReference>